<reference evidence="3" key="1">
    <citation type="submission" date="2020-03" db="EMBL/GenBank/DDBJ databases">
        <title>Hybrid Assembly of Korean Phytophthora infestans isolates.</title>
        <authorList>
            <person name="Prokchorchik M."/>
            <person name="Lee Y."/>
            <person name="Seo J."/>
            <person name="Cho J.-H."/>
            <person name="Park Y.-E."/>
            <person name="Jang D.-C."/>
            <person name="Im J.-S."/>
            <person name="Choi J.-G."/>
            <person name="Park H.-J."/>
            <person name="Lee G.-B."/>
            <person name="Lee Y.-G."/>
            <person name="Hong S.-Y."/>
            <person name="Cho K."/>
            <person name="Sohn K.H."/>
        </authorList>
    </citation>
    <scope>NUCLEOTIDE SEQUENCE</scope>
    <source>
        <strain evidence="3">KR_2_A2</strain>
    </source>
</reference>
<dbReference type="EMBL" id="JAACNO010002359">
    <property type="protein sequence ID" value="KAF4133909.1"/>
    <property type="molecule type" value="Genomic_DNA"/>
</dbReference>
<dbReference type="PANTHER" id="PTHR33324">
    <property type="entry name" value="EXPRESSED PROTEIN"/>
    <property type="match status" value="1"/>
</dbReference>
<organism evidence="3 4">
    <name type="scientific">Phytophthora infestans</name>
    <name type="common">Potato late blight agent</name>
    <name type="synonym">Botrytis infestans</name>
    <dbReference type="NCBI Taxonomy" id="4787"/>
    <lineage>
        <taxon>Eukaryota</taxon>
        <taxon>Sar</taxon>
        <taxon>Stramenopiles</taxon>
        <taxon>Oomycota</taxon>
        <taxon>Peronosporomycetes</taxon>
        <taxon>Peronosporales</taxon>
        <taxon>Peronosporaceae</taxon>
        <taxon>Phytophthora</taxon>
    </lineage>
</organism>
<accession>A0A8S9U419</accession>
<proteinExistence type="predicted"/>
<name>A0A8S9U419_PHYIN</name>
<comment type="caution">
    <text evidence="3">The sequence shown here is derived from an EMBL/GenBank/DDBJ whole genome shotgun (WGS) entry which is preliminary data.</text>
</comment>
<evidence type="ECO:0000256" key="1">
    <source>
        <dbReference type="SAM" id="Coils"/>
    </source>
</evidence>
<gene>
    <name evidence="3" type="ORF">GN958_ATG17246</name>
</gene>
<dbReference type="Proteomes" id="UP000704712">
    <property type="component" value="Unassembled WGS sequence"/>
</dbReference>
<sequence>MTRSGKKAPIFWDSDGVDGGKSSLRVVLEWMTNPANYNKWRGSDRTSGKTKEALLAEIVAQLKAVGIEHRDSPGVRENINSLEKQWRQAEDFRLATVAGITDGKSLRDALLKRCPHYDDLHDVMMDRPSARTKVTFDDQDAAEGELLSTCLSVLQKGEKRPLAIDADSSTKKHKVDSVDRLLEQQADVLRIREEKRERMMDYREREHALKSKEPLLKEEKNNREKAQADIDLQIKMVQLQTAQREAAVQLLLSRKQLQDSGVPQEEIDRLLPLQSESEGVGISAESD</sequence>
<feature type="coiled-coil region" evidence="1">
    <location>
        <begin position="192"/>
        <end position="236"/>
    </location>
</feature>
<evidence type="ECO:0000313" key="3">
    <source>
        <dbReference type="EMBL" id="KAF4133909.1"/>
    </source>
</evidence>
<keyword evidence="1" id="KW-0175">Coiled coil</keyword>
<protein>
    <submittedName>
        <fullName evidence="3">Uncharacterized protein</fullName>
    </submittedName>
</protein>
<evidence type="ECO:0000313" key="4">
    <source>
        <dbReference type="Proteomes" id="UP000704712"/>
    </source>
</evidence>
<dbReference type="AlphaFoldDB" id="A0A8S9U419"/>
<feature type="region of interest" description="Disordered" evidence="2">
    <location>
        <begin position="257"/>
        <end position="287"/>
    </location>
</feature>
<dbReference type="PANTHER" id="PTHR33324:SF2">
    <property type="entry name" value="MYB_SANT-LIKE DNA-BINDING DOMAIN-CONTAINING PROTEIN"/>
    <property type="match status" value="1"/>
</dbReference>
<evidence type="ECO:0000256" key="2">
    <source>
        <dbReference type="SAM" id="MobiDB-lite"/>
    </source>
</evidence>